<organism evidence="1 2">
    <name type="scientific">Hebeloma cylindrosporum</name>
    <dbReference type="NCBI Taxonomy" id="76867"/>
    <lineage>
        <taxon>Eukaryota</taxon>
        <taxon>Fungi</taxon>
        <taxon>Dikarya</taxon>
        <taxon>Basidiomycota</taxon>
        <taxon>Agaricomycotina</taxon>
        <taxon>Agaricomycetes</taxon>
        <taxon>Agaricomycetidae</taxon>
        <taxon>Agaricales</taxon>
        <taxon>Agaricineae</taxon>
        <taxon>Hymenogastraceae</taxon>
        <taxon>Hebeloma</taxon>
    </lineage>
</organism>
<evidence type="ECO:0000313" key="1">
    <source>
        <dbReference type="EMBL" id="KIM47262.1"/>
    </source>
</evidence>
<reference evidence="2" key="2">
    <citation type="submission" date="2015-01" db="EMBL/GenBank/DDBJ databases">
        <title>Evolutionary Origins and Diversification of the Mycorrhizal Mutualists.</title>
        <authorList>
            <consortium name="DOE Joint Genome Institute"/>
            <consortium name="Mycorrhizal Genomics Consortium"/>
            <person name="Kohler A."/>
            <person name="Kuo A."/>
            <person name="Nagy L.G."/>
            <person name="Floudas D."/>
            <person name="Copeland A."/>
            <person name="Barry K.W."/>
            <person name="Cichocki N."/>
            <person name="Veneault-Fourrey C."/>
            <person name="LaButti K."/>
            <person name="Lindquist E.A."/>
            <person name="Lipzen A."/>
            <person name="Lundell T."/>
            <person name="Morin E."/>
            <person name="Murat C."/>
            <person name="Riley R."/>
            <person name="Ohm R."/>
            <person name="Sun H."/>
            <person name="Tunlid A."/>
            <person name="Henrissat B."/>
            <person name="Grigoriev I.V."/>
            <person name="Hibbett D.S."/>
            <person name="Martin F."/>
        </authorList>
    </citation>
    <scope>NUCLEOTIDE SEQUENCE [LARGE SCALE GENOMIC DNA]</scope>
    <source>
        <strain evidence="2">h7</strain>
    </source>
</reference>
<name>A0A0C2Z227_HEBCY</name>
<dbReference type="Proteomes" id="UP000053424">
    <property type="component" value="Unassembled WGS sequence"/>
</dbReference>
<dbReference type="OrthoDB" id="3093712at2759"/>
<keyword evidence="2" id="KW-1185">Reference proteome</keyword>
<proteinExistence type="predicted"/>
<accession>A0A0C2Z227</accession>
<protein>
    <submittedName>
        <fullName evidence="1">Uncharacterized protein</fullName>
    </submittedName>
</protein>
<dbReference type="AlphaFoldDB" id="A0A0C2Z227"/>
<evidence type="ECO:0000313" key="2">
    <source>
        <dbReference type="Proteomes" id="UP000053424"/>
    </source>
</evidence>
<dbReference type="EMBL" id="KN831770">
    <property type="protein sequence ID" value="KIM47262.1"/>
    <property type="molecule type" value="Genomic_DNA"/>
</dbReference>
<gene>
    <name evidence="1" type="ORF">M413DRAFT_23486</name>
</gene>
<sequence>MSLAKHRFPNWSYPQEALPSVSRWPWKLYEALPAGDGWCYFYNILALIGEPFPPTEGDDIFDISFTAKVFNEIYDRTGGLIVETAMGAVAESVDDVKSRQPIVVLGLPDEDPTDEQKRIVAELMGLMESDVIQVYIFSACTSLEKNSIDLQIYDILQMSLAKQHFPHSSNPQEMLPPLGSWPDQIYEALPAGADWEKIYNILTNIGEPIPPTTGVYSMDLDPFGRAFSAVYDLTEGLVINQALGTLVDSTDNPVTRQKFEVMVLGLPNRPPTEDQKKIVAELMGLKVFDVVKVYVSLCE</sequence>
<reference evidence="1 2" key="1">
    <citation type="submission" date="2014-04" db="EMBL/GenBank/DDBJ databases">
        <authorList>
            <consortium name="DOE Joint Genome Institute"/>
            <person name="Kuo A."/>
            <person name="Gay G."/>
            <person name="Dore J."/>
            <person name="Kohler A."/>
            <person name="Nagy L.G."/>
            <person name="Floudas D."/>
            <person name="Copeland A."/>
            <person name="Barry K.W."/>
            <person name="Cichocki N."/>
            <person name="Veneault-Fourrey C."/>
            <person name="LaButti K."/>
            <person name="Lindquist E.A."/>
            <person name="Lipzen A."/>
            <person name="Lundell T."/>
            <person name="Morin E."/>
            <person name="Murat C."/>
            <person name="Sun H."/>
            <person name="Tunlid A."/>
            <person name="Henrissat B."/>
            <person name="Grigoriev I.V."/>
            <person name="Hibbett D.S."/>
            <person name="Martin F."/>
            <person name="Nordberg H.P."/>
            <person name="Cantor M.N."/>
            <person name="Hua S.X."/>
        </authorList>
    </citation>
    <scope>NUCLEOTIDE SEQUENCE [LARGE SCALE GENOMIC DNA]</scope>
    <source>
        <strain evidence="2">h7</strain>
    </source>
</reference>
<dbReference type="HOGENOM" id="CLU_930836_0_0_1"/>